<evidence type="ECO:0000313" key="2">
    <source>
        <dbReference type="Proteomes" id="UP000005839"/>
    </source>
</evidence>
<dbReference type="Proteomes" id="UP000005839">
    <property type="component" value="Unassembled WGS sequence"/>
</dbReference>
<keyword evidence="2" id="KW-1185">Reference proteome</keyword>
<reference evidence="1 2" key="1">
    <citation type="submission" date="2007-10" db="EMBL/GenBank/DDBJ databases">
        <authorList>
            <person name="Yayanos A."/>
            <person name="Ferriera S."/>
            <person name="Johnson J."/>
            <person name="Kravitz S."/>
            <person name="Halpern A."/>
            <person name="Remington K."/>
            <person name="Beeson K."/>
            <person name="Tran B."/>
            <person name="Rogers Y.-H."/>
            <person name="Friedman R."/>
            <person name="Venter J.C."/>
        </authorList>
    </citation>
    <scope>NUCLEOTIDE SEQUENCE [LARGE SCALE GENOMIC DNA]</scope>
    <source>
        <strain evidence="1 2">KT99</strain>
    </source>
</reference>
<evidence type="ECO:0000313" key="1">
    <source>
        <dbReference type="EMBL" id="EDQ00322.1"/>
    </source>
</evidence>
<dbReference type="Pfam" id="PF12088">
    <property type="entry name" value="DUF3565"/>
    <property type="match status" value="1"/>
</dbReference>
<dbReference type="InterPro" id="IPR021948">
    <property type="entry name" value="DUF3565"/>
</dbReference>
<proteinExistence type="predicted"/>
<organism evidence="1 2">
    <name type="scientific">Shewanella benthica KT99</name>
    <dbReference type="NCBI Taxonomy" id="314608"/>
    <lineage>
        <taxon>Bacteria</taxon>
        <taxon>Pseudomonadati</taxon>
        <taxon>Pseudomonadota</taxon>
        <taxon>Gammaproteobacteria</taxon>
        <taxon>Alteromonadales</taxon>
        <taxon>Shewanellaceae</taxon>
        <taxon>Shewanella</taxon>
    </lineage>
</organism>
<comment type="caution">
    <text evidence="1">The sequence shown here is derived from an EMBL/GenBank/DDBJ whole genome shotgun (WGS) entry which is preliminary data.</text>
</comment>
<dbReference type="AlphaFoldDB" id="A9DCE0"/>
<dbReference type="EMBL" id="ABIC01000022">
    <property type="protein sequence ID" value="EDQ00322.1"/>
    <property type="molecule type" value="Genomic_DNA"/>
</dbReference>
<protein>
    <recommendedName>
        <fullName evidence="3">Pressure-regulated protein</fullName>
    </recommendedName>
</protein>
<evidence type="ECO:0008006" key="3">
    <source>
        <dbReference type="Google" id="ProtNLM"/>
    </source>
</evidence>
<sequence length="91" mass="10498">MLVSRPKRSSWLRNLGNWSLGSMKQPIISYLKDDENHWVAKLACGHNQHVRHMPPWVVRPWVITAEGRASMLGHRLDCKKCDLGLPEDVNE</sequence>
<accession>A9DCE0</accession>
<gene>
    <name evidence="1" type="ORF">KT99_09019</name>
</gene>
<name>A9DCE0_9GAMM</name>
<dbReference type="STRING" id="314608.KT99_09019"/>